<dbReference type="SUPFAM" id="SSF47226">
    <property type="entry name" value="Histidine-containing phosphotransfer domain, HPT domain"/>
    <property type="match status" value="1"/>
</dbReference>
<keyword evidence="5" id="KW-0539">Nucleus</keyword>
<proteinExistence type="predicted"/>
<dbReference type="Proteomes" id="UP001367508">
    <property type="component" value="Unassembled WGS sequence"/>
</dbReference>
<dbReference type="AlphaFoldDB" id="A0AAN9LIA7"/>
<dbReference type="GO" id="GO:0009736">
    <property type="term" value="P:cytokinin-activated signaling pathway"/>
    <property type="evidence" value="ECO:0007669"/>
    <property type="project" value="UniProtKB-KW"/>
</dbReference>
<comment type="caution">
    <text evidence="9">The sequence shown here is derived from an EMBL/GenBank/DDBJ whole genome shotgun (WGS) entry which is preliminary data.</text>
</comment>
<name>A0AAN9LIA7_CANGL</name>
<dbReference type="InterPro" id="IPR008207">
    <property type="entry name" value="Sig_transdc_His_kin_Hpt_dom"/>
</dbReference>
<evidence type="ECO:0000259" key="8">
    <source>
        <dbReference type="PROSITE" id="PS50894"/>
    </source>
</evidence>
<keyword evidence="1" id="KW-0963">Cytoplasm</keyword>
<dbReference type="Gene3D" id="1.20.120.160">
    <property type="entry name" value="HPT domain"/>
    <property type="match status" value="1"/>
</dbReference>
<keyword evidence="2 7" id="KW-0932">Cytokinin signaling pathway</keyword>
<dbReference type="PROSITE" id="PS50894">
    <property type="entry name" value="HPT"/>
    <property type="match status" value="1"/>
</dbReference>
<dbReference type="Pfam" id="PF01627">
    <property type="entry name" value="Hpt"/>
    <property type="match status" value="1"/>
</dbReference>
<dbReference type="GO" id="GO:0005829">
    <property type="term" value="C:cytosol"/>
    <property type="evidence" value="ECO:0007669"/>
    <property type="project" value="UniProtKB-SubCell"/>
</dbReference>
<evidence type="ECO:0000313" key="9">
    <source>
        <dbReference type="EMBL" id="KAK7336176.1"/>
    </source>
</evidence>
<evidence type="ECO:0000256" key="1">
    <source>
        <dbReference type="ARBA" id="ARBA00022490"/>
    </source>
</evidence>
<keyword evidence="10" id="KW-1185">Reference proteome</keyword>
<comment type="caution">
    <text evidence="6">Lacks conserved residue(s) required for the propagation of feature annotation.</text>
</comment>
<evidence type="ECO:0000256" key="2">
    <source>
        <dbReference type="ARBA" id="ARBA00022864"/>
    </source>
</evidence>
<dbReference type="InterPro" id="IPR036641">
    <property type="entry name" value="HPT_dom_sf"/>
</dbReference>
<dbReference type="InterPro" id="IPR045871">
    <property type="entry name" value="AHP1-5/YPD1"/>
</dbReference>
<dbReference type="GO" id="GO:0005634">
    <property type="term" value="C:nucleus"/>
    <property type="evidence" value="ECO:0007669"/>
    <property type="project" value="UniProtKB-SubCell"/>
</dbReference>
<evidence type="ECO:0000256" key="5">
    <source>
        <dbReference type="ARBA" id="ARBA00023242"/>
    </source>
</evidence>
<accession>A0AAN9LIA7</accession>
<keyword evidence="4 7" id="KW-0902">Two-component regulatory system</keyword>
<organism evidence="9 10">
    <name type="scientific">Canavalia gladiata</name>
    <name type="common">Sword bean</name>
    <name type="synonym">Dolichos gladiatus</name>
    <dbReference type="NCBI Taxonomy" id="3824"/>
    <lineage>
        <taxon>Eukaryota</taxon>
        <taxon>Viridiplantae</taxon>
        <taxon>Streptophyta</taxon>
        <taxon>Embryophyta</taxon>
        <taxon>Tracheophyta</taxon>
        <taxon>Spermatophyta</taxon>
        <taxon>Magnoliopsida</taxon>
        <taxon>eudicotyledons</taxon>
        <taxon>Gunneridae</taxon>
        <taxon>Pentapetalae</taxon>
        <taxon>rosids</taxon>
        <taxon>fabids</taxon>
        <taxon>Fabales</taxon>
        <taxon>Fabaceae</taxon>
        <taxon>Papilionoideae</taxon>
        <taxon>50 kb inversion clade</taxon>
        <taxon>NPAAA clade</taxon>
        <taxon>indigoferoid/millettioid clade</taxon>
        <taxon>Phaseoleae</taxon>
        <taxon>Canavalia</taxon>
    </lineage>
</organism>
<dbReference type="FunFam" id="1.20.120.160:FF:000001">
    <property type="entry name" value="Histidine-containing phosphotransfer protein 1"/>
    <property type="match status" value="1"/>
</dbReference>
<comment type="function">
    <text evidence="7">Functions as a two-component phosphorelay mediators between cytokinin sensor histidine kinases and response regulators (B-type ARRs). Plays an important role in propagating cytokinin signal transduction.</text>
</comment>
<gene>
    <name evidence="9" type="ORF">VNO77_16709</name>
</gene>
<evidence type="ECO:0000313" key="10">
    <source>
        <dbReference type="Proteomes" id="UP001367508"/>
    </source>
</evidence>
<keyword evidence="3" id="KW-0007">Acetylation</keyword>
<dbReference type="PANTHER" id="PTHR28242:SF13">
    <property type="entry name" value="HISTIDINE-CONTAINING PHOSPHOTRANSFER PROTEIN 5"/>
    <property type="match status" value="1"/>
</dbReference>
<evidence type="ECO:0000256" key="7">
    <source>
        <dbReference type="RuleBase" id="RU369004"/>
    </source>
</evidence>
<dbReference type="EMBL" id="JAYMYQ010000004">
    <property type="protein sequence ID" value="KAK7336176.1"/>
    <property type="molecule type" value="Genomic_DNA"/>
</dbReference>
<dbReference type="GO" id="GO:0000160">
    <property type="term" value="P:phosphorelay signal transduction system"/>
    <property type="evidence" value="ECO:0007669"/>
    <property type="project" value="UniProtKB-UniRule"/>
</dbReference>
<reference evidence="9 10" key="1">
    <citation type="submission" date="2024-01" db="EMBL/GenBank/DDBJ databases">
        <title>The genomes of 5 underutilized Papilionoideae crops provide insights into root nodulation and disease resistanc.</title>
        <authorList>
            <person name="Jiang F."/>
        </authorList>
    </citation>
    <scope>NUCLEOTIDE SEQUENCE [LARGE SCALE GENOMIC DNA]</scope>
    <source>
        <strain evidence="9">LVBAO_FW01</strain>
        <tissue evidence="9">Leaves</tissue>
    </source>
</reference>
<evidence type="ECO:0000256" key="6">
    <source>
        <dbReference type="PROSITE-ProRule" id="PRU00110"/>
    </source>
</evidence>
<protein>
    <recommendedName>
        <fullName evidence="7">Histidine-containing phosphotransfer protein</fullName>
    </recommendedName>
</protein>
<evidence type="ECO:0000256" key="4">
    <source>
        <dbReference type="ARBA" id="ARBA00023012"/>
    </source>
</evidence>
<comment type="domain">
    <text evidence="7">Histidine-containing phosphotransfer domain (HPt) contains an active histidine that mediates the phosphotransfer.</text>
</comment>
<feature type="domain" description="HPt" evidence="8">
    <location>
        <begin position="40"/>
        <end position="138"/>
    </location>
</feature>
<dbReference type="GO" id="GO:0009927">
    <property type="term" value="F:histidine phosphotransfer kinase activity"/>
    <property type="evidence" value="ECO:0007669"/>
    <property type="project" value="UniProtKB-UniRule"/>
</dbReference>
<evidence type="ECO:0000256" key="3">
    <source>
        <dbReference type="ARBA" id="ARBA00022990"/>
    </source>
</evidence>
<sequence>MEVTQLKQKHRHGDHQNAMIREGYLDDQFIKLQKLQDESSPYFVTEILTIYFSDAKKILNDMAQALEKIPADFKTVERHVYQLKGSSASIGAARVKIVCVIFRSLCEARNLDGYSKKSGLLVAQLTQWNRLQRHDCHIVERRTKLRNRSF</sequence>
<dbReference type="PANTHER" id="PTHR28242">
    <property type="entry name" value="PHOSPHORELAY INTERMEDIATE PROTEIN YPD1"/>
    <property type="match status" value="1"/>
</dbReference>
<comment type="subcellular location">
    <subcellularLocation>
        <location evidence="7">Cytoplasm</location>
        <location evidence="7">Cytosol</location>
    </subcellularLocation>
    <subcellularLocation>
        <location evidence="7">Nucleus</location>
    </subcellularLocation>
</comment>
<dbReference type="GO" id="GO:0043424">
    <property type="term" value="F:protein histidine kinase binding"/>
    <property type="evidence" value="ECO:0007669"/>
    <property type="project" value="UniProtKB-UniRule"/>
</dbReference>